<name>A0AAI8V5G8_9PEZI</name>
<accession>A0AAI8V5G8</accession>
<evidence type="ECO:0000313" key="2">
    <source>
        <dbReference type="Proteomes" id="UP001295740"/>
    </source>
</evidence>
<gene>
    <name evidence="1" type="ORF">KHLLAP_LOCUS1791</name>
</gene>
<sequence length="280" mass="31515">MDYILRELNKIMPAELQNTILEVAISGEELRPKILQFEASKNGEVEVVNQHQMLVKMALDSTFSTLSNGQVMSTDDVLYFNAVLLKDLDFHQLGGLKPFFTAEVVAIDWRALQTYAGIKETLTLLFSHLRNIELIIVAVPQSSKKASQRNKEVAQKCHQEHELSLVRLSNKTVLRFEGTLVNWSVLGKAIHDTMRGCTEEGDAKEDYEEENFWDTAEKTYGNNQILALPPRPMMPEIILCGVARGCCHEKRLCAPRVSADVQDGLFPGDEAIEKLINPTE</sequence>
<dbReference type="EMBL" id="CAUWAG010000003">
    <property type="protein sequence ID" value="CAJ2501323.1"/>
    <property type="molecule type" value="Genomic_DNA"/>
</dbReference>
<protein>
    <submittedName>
        <fullName evidence="1">Uu.00g041760.m01.CDS01</fullName>
    </submittedName>
</protein>
<reference evidence="1" key="1">
    <citation type="submission" date="2023-10" db="EMBL/GenBank/DDBJ databases">
        <authorList>
            <person name="Hackl T."/>
        </authorList>
    </citation>
    <scope>NUCLEOTIDE SEQUENCE</scope>
</reference>
<keyword evidence="2" id="KW-1185">Reference proteome</keyword>
<comment type="caution">
    <text evidence="1">The sequence shown here is derived from an EMBL/GenBank/DDBJ whole genome shotgun (WGS) entry which is preliminary data.</text>
</comment>
<proteinExistence type="predicted"/>
<dbReference type="AlphaFoldDB" id="A0AAI8V5G8"/>
<organism evidence="1 2">
    <name type="scientific">Anthostomella pinea</name>
    <dbReference type="NCBI Taxonomy" id="933095"/>
    <lineage>
        <taxon>Eukaryota</taxon>
        <taxon>Fungi</taxon>
        <taxon>Dikarya</taxon>
        <taxon>Ascomycota</taxon>
        <taxon>Pezizomycotina</taxon>
        <taxon>Sordariomycetes</taxon>
        <taxon>Xylariomycetidae</taxon>
        <taxon>Xylariales</taxon>
        <taxon>Xylariaceae</taxon>
        <taxon>Anthostomella</taxon>
    </lineage>
</organism>
<dbReference type="Proteomes" id="UP001295740">
    <property type="component" value="Unassembled WGS sequence"/>
</dbReference>
<evidence type="ECO:0000313" key="1">
    <source>
        <dbReference type="EMBL" id="CAJ2501323.1"/>
    </source>
</evidence>